<comment type="caution">
    <text evidence="1">The sequence shown here is derived from an EMBL/GenBank/DDBJ whole genome shotgun (WGS) entry which is preliminary data.</text>
</comment>
<dbReference type="AlphaFoldDB" id="X1IJX1"/>
<proteinExistence type="predicted"/>
<evidence type="ECO:0000313" key="1">
    <source>
        <dbReference type="EMBL" id="GAH69550.1"/>
    </source>
</evidence>
<reference evidence="1" key="1">
    <citation type="journal article" date="2014" name="Front. Microbiol.">
        <title>High frequency of phylogenetically diverse reductive dehalogenase-homologous genes in deep subseafloor sedimentary metagenomes.</title>
        <authorList>
            <person name="Kawai M."/>
            <person name="Futagami T."/>
            <person name="Toyoda A."/>
            <person name="Takaki Y."/>
            <person name="Nishi S."/>
            <person name="Hori S."/>
            <person name="Arai W."/>
            <person name="Tsubouchi T."/>
            <person name="Morono Y."/>
            <person name="Uchiyama I."/>
            <person name="Ito T."/>
            <person name="Fujiyama A."/>
            <person name="Inagaki F."/>
            <person name="Takami H."/>
        </authorList>
    </citation>
    <scope>NUCLEOTIDE SEQUENCE</scope>
    <source>
        <strain evidence="1">Expedition CK06-06</strain>
    </source>
</reference>
<feature type="non-terminal residue" evidence="1">
    <location>
        <position position="1"/>
    </location>
</feature>
<gene>
    <name evidence="1" type="ORF">S03H2_41385</name>
</gene>
<sequence length="51" mass="6059">DDRVELDRLIEEKTGKYCDEGVYELTDEEILELLQQIWAKKRKKKPIPALV</sequence>
<organism evidence="1">
    <name type="scientific">marine sediment metagenome</name>
    <dbReference type="NCBI Taxonomy" id="412755"/>
    <lineage>
        <taxon>unclassified sequences</taxon>
        <taxon>metagenomes</taxon>
        <taxon>ecological metagenomes</taxon>
    </lineage>
</organism>
<dbReference type="EMBL" id="BARU01025703">
    <property type="protein sequence ID" value="GAH69550.1"/>
    <property type="molecule type" value="Genomic_DNA"/>
</dbReference>
<protein>
    <submittedName>
        <fullName evidence="1">Uncharacterized protein</fullName>
    </submittedName>
</protein>
<accession>X1IJX1</accession>
<name>X1IJX1_9ZZZZ</name>